<evidence type="ECO:0000313" key="3">
    <source>
        <dbReference type="EMBL" id="PPQ68895.1"/>
    </source>
</evidence>
<evidence type="ECO:0000313" key="4">
    <source>
        <dbReference type="Proteomes" id="UP000283269"/>
    </source>
</evidence>
<comment type="caution">
    <text evidence="3">The sequence shown here is derived from an EMBL/GenBank/DDBJ whole genome shotgun (WGS) entry which is preliminary data.</text>
</comment>
<dbReference type="InParanoid" id="A0A409VRI0"/>
<reference evidence="3 4" key="1">
    <citation type="journal article" date="2018" name="Evol. Lett.">
        <title>Horizontal gene cluster transfer increased hallucinogenic mushroom diversity.</title>
        <authorList>
            <person name="Reynolds H.T."/>
            <person name="Vijayakumar V."/>
            <person name="Gluck-Thaler E."/>
            <person name="Korotkin H.B."/>
            <person name="Matheny P.B."/>
            <person name="Slot J.C."/>
        </authorList>
    </citation>
    <scope>NUCLEOTIDE SEQUENCE [LARGE SCALE GENOMIC DNA]</scope>
    <source>
        <strain evidence="3 4">2631</strain>
    </source>
</reference>
<dbReference type="Proteomes" id="UP000283269">
    <property type="component" value="Unassembled WGS sequence"/>
</dbReference>
<keyword evidence="2" id="KW-0732">Signal</keyword>
<accession>A0A409VRI0</accession>
<organism evidence="3 4">
    <name type="scientific">Psilocybe cyanescens</name>
    <dbReference type="NCBI Taxonomy" id="93625"/>
    <lineage>
        <taxon>Eukaryota</taxon>
        <taxon>Fungi</taxon>
        <taxon>Dikarya</taxon>
        <taxon>Basidiomycota</taxon>
        <taxon>Agaricomycotina</taxon>
        <taxon>Agaricomycetes</taxon>
        <taxon>Agaricomycetidae</taxon>
        <taxon>Agaricales</taxon>
        <taxon>Agaricineae</taxon>
        <taxon>Strophariaceae</taxon>
        <taxon>Psilocybe</taxon>
    </lineage>
</organism>
<dbReference type="STRING" id="93625.A0A409VRI0"/>
<proteinExistence type="predicted"/>
<evidence type="ECO:0000256" key="1">
    <source>
        <dbReference type="SAM" id="Phobius"/>
    </source>
</evidence>
<dbReference type="AlphaFoldDB" id="A0A409VRI0"/>
<keyword evidence="4" id="KW-1185">Reference proteome</keyword>
<evidence type="ECO:0000256" key="2">
    <source>
        <dbReference type="SAM" id="SignalP"/>
    </source>
</evidence>
<protein>
    <submittedName>
        <fullName evidence="3">Uncharacterized protein</fullName>
    </submittedName>
</protein>
<gene>
    <name evidence="3" type="ORF">CVT25_009018</name>
</gene>
<feature type="chain" id="PRO_5019397104" evidence="2">
    <location>
        <begin position="25"/>
        <end position="253"/>
    </location>
</feature>
<dbReference type="OrthoDB" id="4584900at2759"/>
<keyword evidence="1" id="KW-0812">Transmembrane</keyword>
<dbReference type="EMBL" id="NHYD01003947">
    <property type="protein sequence ID" value="PPQ68895.1"/>
    <property type="molecule type" value="Genomic_DNA"/>
</dbReference>
<sequence>MLVLDNLAKLFFLLVALFAVHVSAVPRPDGSTPVKRTLLTNAARRIGTSEAQVLVLSVSHRWWVFFMFFVFLSQWGSSLKRIARTPTTSALPTGGNIKVVRKSNGVTVGYVSKNTGLTGFGVTDTPSDRLSVTFTPISPFNIAITGNKYPFLGFAGGNLGTTDSHSLVATNPTAPGASPQNVGNTVFGTSESSIWSYDSTTRALTAQWINSSGPRPETHFWYYPLFNKIAIVRTPSLQLLGYEVMHSAPLIDF</sequence>
<keyword evidence="1" id="KW-0472">Membrane</keyword>
<name>A0A409VRI0_PSICY</name>
<keyword evidence="1" id="KW-1133">Transmembrane helix</keyword>
<feature type="signal peptide" evidence="2">
    <location>
        <begin position="1"/>
        <end position="24"/>
    </location>
</feature>
<feature type="transmembrane region" description="Helical" evidence="1">
    <location>
        <begin position="62"/>
        <end position="79"/>
    </location>
</feature>